<dbReference type="InterPro" id="IPR012337">
    <property type="entry name" value="RNaseH-like_sf"/>
</dbReference>
<evidence type="ECO:0000313" key="1">
    <source>
        <dbReference type="EnsemblMetazoa" id="GAUT039653-PA"/>
    </source>
</evidence>
<proteinExistence type="predicted"/>
<sequence>MKGQKIKFTYVELHKRATKPIAAEFLRNLIKILPHTVLTDDGIQFTNQKRHKYAFQHIFDRVCKEHNIEHRLTKILGKLNETLKNTTVKKHYYQSHQQLTKHLYMAYNYAKRVKTLSGLTPFEFMCLQCS</sequence>
<dbReference type="EnsemblMetazoa" id="GAUT039653-RA">
    <property type="protein sequence ID" value="GAUT039653-PA"/>
    <property type="gene ID" value="GAUT039653"/>
</dbReference>
<name>A0A1A9VK60_GLOAU</name>
<keyword evidence="2" id="KW-1185">Reference proteome</keyword>
<dbReference type="AlphaFoldDB" id="A0A1A9VK60"/>
<dbReference type="SUPFAM" id="SSF53098">
    <property type="entry name" value="Ribonuclease H-like"/>
    <property type="match status" value="1"/>
</dbReference>
<dbReference type="Gene3D" id="3.30.420.10">
    <property type="entry name" value="Ribonuclease H-like superfamily/Ribonuclease H"/>
    <property type="match status" value="1"/>
</dbReference>
<dbReference type="InterPro" id="IPR036397">
    <property type="entry name" value="RNaseH_sf"/>
</dbReference>
<evidence type="ECO:0000313" key="2">
    <source>
        <dbReference type="Proteomes" id="UP000078200"/>
    </source>
</evidence>
<dbReference type="VEuPathDB" id="VectorBase:GAUT039653"/>
<accession>A0A1A9VK60</accession>
<reference evidence="1" key="1">
    <citation type="submission" date="2020-05" db="UniProtKB">
        <authorList>
            <consortium name="EnsemblMetazoa"/>
        </authorList>
    </citation>
    <scope>IDENTIFICATION</scope>
    <source>
        <strain evidence="1">TTRI</strain>
    </source>
</reference>
<protein>
    <recommendedName>
        <fullName evidence="3">Integrase catalytic domain-containing protein</fullName>
    </recommendedName>
</protein>
<evidence type="ECO:0008006" key="3">
    <source>
        <dbReference type="Google" id="ProtNLM"/>
    </source>
</evidence>
<organism evidence="1 2">
    <name type="scientific">Glossina austeni</name>
    <name type="common">Savannah tsetse fly</name>
    <dbReference type="NCBI Taxonomy" id="7395"/>
    <lineage>
        <taxon>Eukaryota</taxon>
        <taxon>Metazoa</taxon>
        <taxon>Ecdysozoa</taxon>
        <taxon>Arthropoda</taxon>
        <taxon>Hexapoda</taxon>
        <taxon>Insecta</taxon>
        <taxon>Pterygota</taxon>
        <taxon>Neoptera</taxon>
        <taxon>Endopterygota</taxon>
        <taxon>Diptera</taxon>
        <taxon>Brachycera</taxon>
        <taxon>Muscomorpha</taxon>
        <taxon>Hippoboscoidea</taxon>
        <taxon>Glossinidae</taxon>
        <taxon>Glossina</taxon>
    </lineage>
</organism>
<dbReference type="GO" id="GO:0003676">
    <property type="term" value="F:nucleic acid binding"/>
    <property type="evidence" value="ECO:0007669"/>
    <property type="project" value="InterPro"/>
</dbReference>
<dbReference type="Proteomes" id="UP000078200">
    <property type="component" value="Unassembled WGS sequence"/>
</dbReference>